<proteinExistence type="predicted"/>
<protein>
    <submittedName>
        <fullName evidence="1">Uncharacterized protein</fullName>
    </submittedName>
</protein>
<sequence length="41" mass="4433">MARPRVRITSANRIAEMRAHLAETLPVLRAHPGVVGITLTG</sequence>
<name>X0WWU7_9ZZZZ</name>
<dbReference type="AlphaFoldDB" id="X0WWU7"/>
<evidence type="ECO:0000313" key="1">
    <source>
        <dbReference type="EMBL" id="GAG35160.1"/>
    </source>
</evidence>
<comment type="caution">
    <text evidence="1">The sequence shown here is derived from an EMBL/GenBank/DDBJ whole genome shotgun (WGS) entry which is preliminary data.</text>
</comment>
<accession>X0WWU7</accession>
<reference evidence="1" key="1">
    <citation type="journal article" date="2014" name="Front. Microbiol.">
        <title>High frequency of phylogenetically diverse reductive dehalogenase-homologous genes in deep subseafloor sedimentary metagenomes.</title>
        <authorList>
            <person name="Kawai M."/>
            <person name="Futagami T."/>
            <person name="Toyoda A."/>
            <person name="Takaki Y."/>
            <person name="Nishi S."/>
            <person name="Hori S."/>
            <person name="Arai W."/>
            <person name="Tsubouchi T."/>
            <person name="Morono Y."/>
            <person name="Uchiyama I."/>
            <person name="Ito T."/>
            <person name="Fujiyama A."/>
            <person name="Inagaki F."/>
            <person name="Takami H."/>
        </authorList>
    </citation>
    <scope>NUCLEOTIDE SEQUENCE</scope>
    <source>
        <strain evidence="1">Expedition CK06-06</strain>
    </source>
</reference>
<organism evidence="1">
    <name type="scientific">marine sediment metagenome</name>
    <dbReference type="NCBI Taxonomy" id="412755"/>
    <lineage>
        <taxon>unclassified sequences</taxon>
        <taxon>metagenomes</taxon>
        <taxon>ecological metagenomes</taxon>
    </lineage>
</organism>
<dbReference type="EMBL" id="BARS01040383">
    <property type="protein sequence ID" value="GAG35160.1"/>
    <property type="molecule type" value="Genomic_DNA"/>
</dbReference>
<gene>
    <name evidence="1" type="ORF">S01H1_61572</name>
</gene>